<keyword evidence="3" id="KW-1185">Reference proteome</keyword>
<dbReference type="PANTHER" id="PTHR15503">
    <property type="entry name" value="LDOC1 RELATED"/>
    <property type="match status" value="1"/>
</dbReference>
<reference evidence="2 3" key="1">
    <citation type="submission" date="2023-09" db="EMBL/GenBank/DDBJ databases">
        <authorList>
            <person name="Wang M."/>
        </authorList>
    </citation>
    <scope>NUCLEOTIDE SEQUENCE [LARGE SCALE GENOMIC DNA]</scope>
    <source>
        <strain evidence="2">GT-2023</strain>
        <tissue evidence="2">Liver</tissue>
    </source>
</reference>
<evidence type="ECO:0000313" key="3">
    <source>
        <dbReference type="Proteomes" id="UP001558613"/>
    </source>
</evidence>
<dbReference type="InterPro" id="IPR032567">
    <property type="entry name" value="RTL1-rel"/>
</dbReference>
<proteinExistence type="predicted"/>
<dbReference type="Proteomes" id="UP001558613">
    <property type="component" value="Unassembled WGS sequence"/>
</dbReference>
<name>A0ABR3L137_9TELE</name>
<feature type="domain" description="Retrotransposon gag" evidence="1">
    <location>
        <begin position="25"/>
        <end position="78"/>
    </location>
</feature>
<dbReference type="EMBL" id="JAYMGO010000227">
    <property type="protein sequence ID" value="KAL1246548.1"/>
    <property type="molecule type" value="Genomic_DNA"/>
</dbReference>
<comment type="caution">
    <text evidence="2">The sequence shown here is derived from an EMBL/GenBank/DDBJ whole genome shotgun (WGS) entry which is preliminary data.</text>
</comment>
<dbReference type="Pfam" id="PF03732">
    <property type="entry name" value="Retrotrans_gag"/>
    <property type="match status" value="1"/>
</dbReference>
<dbReference type="InterPro" id="IPR005162">
    <property type="entry name" value="Retrotrans_gag_dom"/>
</dbReference>
<dbReference type="PANTHER" id="PTHR15503:SF36">
    <property type="entry name" value="RETROTRANSPOSON GAG-LIKE PROTEIN 5"/>
    <property type="match status" value="1"/>
</dbReference>
<sequence>MRENQPAASRSLPMRGGVFSPARTYSSETAKEASRLLASLQQGRRSVADYSVEFRTLAATSGWNAEALSARFLEGLRESLKDELYAREVPDCLDDLIALAIRLDARRELRRRARTGEGSAASWRDSAFTVPLQDIRLIPVLSNLLGCPFLLGLTLGASALVDSGAEGNFMDEEWARIHDIPVSLAALPSLSRGSTVTVLCRSPTLPPGGEY</sequence>
<protein>
    <recommendedName>
        <fullName evidence="1">Retrotransposon gag domain-containing protein</fullName>
    </recommendedName>
</protein>
<organism evidence="2 3">
    <name type="scientific">Cirrhinus molitorella</name>
    <name type="common">mud carp</name>
    <dbReference type="NCBI Taxonomy" id="172907"/>
    <lineage>
        <taxon>Eukaryota</taxon>
        <taxon>Metazoa</taxon>
        <taxon>Chordata</taxon>
        <taxon>Craniata</taxon>
        <taxon>Vertebrata</taxon>
        <taxon>Euteleostomi</taxon>
        <taxon>Actinopterygii</taxon>
        <taxon>Neopterygii</taxon>
        <taxon>Teleostei</taxon>
        <taxon>Ostariophysi</taxon>
        <taxon>Cypriniformes</taxon>
        <taxon>Cyprinidae</taxon>
        <taxon>Labeoninae</taxon>
        <taxon>Labeonini</taxon>
        <taxon>Cirrhinus</taxon>
    </lineage>
</organism>
<evidence type="ECO:0000313" key="2">
    <source>
        <dbReference type="EMBL" id="KAL1246548.1"/>
    </source>
</evidence>
<accession>A0ABR3L137</accession>
<evidence type="ECO:0000259" key="1">
    <source>
        <dbReference type="Pfam" id="PF03732"/>
    </source>
</evidence>
<gene>
    <name evidence="2" type="ORF">QQF64_034593</name>
</gene>